<keyword evidence="2" id="KW-0238">DNA-binding</keyword>
<dbReference type="Gene3D" id="1.10.10.60">
    <property type="entry name" value="Homeodomain-like"/>
    <property type="match status" value="1"/>
</dbReference>
<dbReference type="PANTHER" id="PTHR46380">
    <property type="entry name" value="CYCLIN-D-BINDING MYB-LIKE TRANSCRIPTION FACTOR 1"/>
    <property type="match status" value="1"/>
</dbReference>
<feature type="domain" description="Myb-like" evidence="5">
    <location>
        <begin position="186"/>
        <end position="233"/>
    </location>
</feature>
<evidence type="ECO:0000259" key="5">
    <source>
        <dbReference type="SMART" id="SM00717"/>
    </source>
</evidence>
<feature type="compositionally biased region" description="Basic and acidic residues" evidence="4">
    <location>
        <begin position="293"/>
        <end position="315"/>
    </location>
</feature>
<feature type="region of interest" description="Disordered" evidence="4">
    <location>
        <begin position="234"/>
        <end position="260"/>
    </location>
</feature>
<name>N1Q1C9_DOTSN</name>
<dbReference type="InterPro" id="IPR051651">
    <property type="entry name" value="DMTF1_DNA-bind_reg"/>
</dbReference>
<dbReference type="HOGENOM" id="CLU_624070_0_0_1"/>
<evidence type="ECO:0000313" key="7">
    <source>
        <dbReference type="Proteomes" id="UP000016933"/>
    </source>
</evidence>
<dbReference type="Proteomes" id="UP000016933">
    <property type="component" value="Unassembled WGS sequence"/>
</dbReference>
<keyword evidence="3" id="KW-0539">Nucleus</keyword>
<dbReference type="OMA" id="AKFTMRE"/>
<reference evidence="7" key="1">
    <citation type="journal article" date="2012" name="PLoS Genet.">
        <title>The genomes of the fungal plant pathogens Cladosporium fulvum and Dothistroma septosporum reveal adaptation to different hosts and lifestyles but also signatures of common ancestry.</title>
        <authorList>
            <person name="de Wit P.J.G.M."/>
            <person name="van der Burgt A."/>
            <person name="Oekmen B."/>
            <person name="Stergiopoulos I."/>
            <person name="Abd-Elsalam K.A."/>
            <person name="Aerts A.L."/>
            <person name="Bahkali A.H."/>
            <person name="Beenen H.G."/>
            <person name="Chettri P."/>
            <person name="Cox M.P."/>
            <person name="Datema E."/>
            <person name="de Vries R.P."/>
            <person name="Dhillon B."/>
            <person name="Ganley A.R."/>
            <person name="Griffiths S.A."/>
            <person name="Guo Y."/>
            <person name="Hamelin R.C."/>
            <person name="Henrissat B."/>
            <person name="Kabir M.S."/>
            <person name="Jashni M.K."/>
            <person name="Kema G."/>
            <person name="Klaubauf S."/>
            <person name="Lapidus A."/>
            <person name="Levasseur A."/>
            <person name="Lindquist E."/>
            <person name="Mehrabi R."/>
            <person name="Ohm R.A."/>
            <person name="Owen T.J."/>
            <person name="Salamov A."/>
            <person name="Schwelm A."/>
            <person name="Schijlen E."/>
            <person name="Sun H."/>
            <person name="van den Burg H.A."/>
            <person name="van Ham R.C.H.J."/>
            <person name="Zhang S."/>
            <person name="Goodwin S.B."/>
            <person name="Grigoriev I.V."/>
            <person name="Collemare J."/>
            <person name="Bradshaw R.E."/>
        </authorList>
    </citation>
    <scope>NUCLEOTIDE SEQUENCE [LARGE SCALE GENOMIC DNA]</scope>
    <source>
        <strain evidence="7">NZE10 / CBS 128990</strain>
    </source>
</reference>
<feature type="region of interest" description="Disordered" evidence="4">
    <location>
        <begin position="164"/>
        <end position="192"/>
    </location>
</feature>
<dbReference type="SMART" id="SM00717">
    <property type="entry name" value="SANT"/>
    <property type="match status" value="4"/>
</dbReference>
<accession>N1Q1C9</accession>
<evidence type="ECO:0000256" key="2">
    <source>
        <dbReference type="ARBA" id="ARBA00023125"/>
    </source>
</evidence>
<evidence type="ECO:0000256" key="3">
    <source>
        <dbReference type="ARBA" id="ARBA00023242"/>
    </source>
</evidence>
<sequence length="439" mass="48308">MGRFATYVAASAAHADNLHSVERLPPVSVIDALLPRRLVSIGTLKRQPLSPKSSIAPSILHTDIKKDGNGKMVMVRHKSQPGSLVNADDQEAAPKGNKNNSGKRDDKNNNAKAADADGDGVKPWYAEDDVKLKELKAEGKTWAMIANLLGRDKQEVQDRFRDIKDPASGADQGKKRDAAPAAEASSGGDFTAHEEAKIKELLAMNTGFKKIAQELGRSNDKAFKEYLTKLKEDIDGGAAPAAEKKRQNVNTGSGGDFTAEDDAKIKELLDAGKQYNEIAKALGRKIGKDFKDHVEQIKKQGDGQDAAADKKENQGGKKNKKKDKGGGDVNKKAEKTGKEQENKVKSKEDKHAAEHSTRAGSVVSRRSHRSEAKFTMREWMTLQEDELFNFGELQLLTELINKNPDRSWLTIASLFMDKTGRRVHPDDIRDKFDEMARMA</sequence>
<reference evidence="6 7" key="2">
    <citation type="journal article" date="2012" name="PLoS Pathog.">
        <title>Diverse lifestyles and strategies of plant pathogenesis encoded in the genomes of eighteen Dothideomycetes fungi.</title>
        <authorList>
            <person name="Ohm R.A."/>
            <person name="Feau N."/>
            <person name="Henrissat B."/>
            <person name="Schoch C.L."/>
            <person name="Horwitz B.A."/>
            <person name="Barry K.W."/>
            <person name="Condon B.J."/>
            <person name="Copeland A.C."/>
            <person name="Dhillon B."/>
            <person name="Glaser F."/>
            <person name="Hesse C.N."/>
            <person name="Kosti I."/>
            <person name="LaButti K."/>
            <person name="Lindquist E.A."/>
            <person name="Lucas S."/>
            <person name="Salamov A.A."/>
            <person name="Bradshaw R.E."/>
            <person name="Ciuffetti L."/>
            <person name="Hamelin R.C."/>
            <person name="Kema G.H.J."/>
            <person name="Lawrence C."/>
            <person name="Scott J.A."/>
            <person name="Spatafora J.W."/>
            <person name="Turgeon B.G."/>
            <person name="de Wit P.J.G.M."/>
            <person name="Zhong S."/>
            <person name="Goodwin S.B."/>
            <person name="Grigoriev I.V."/>
        </authorList>
    </citation>
    <scope>NUCLEOTIDE SEQUENCE [LARGE SCALE GENOMIC DNA]</scope>
    <source>
        <strain evidence="7">NZE10 / CBS 128990</strain>
    </source>
</reference>
<dbReference type="InterPro" id="IPR001005">
    <property type="entry name" value="SANT/Myb"/>
</dbReference>
<keyword evidence="7" id="KW-1185">Reference proteome</keyword>
<protein>
    <recommendedName>
        <fullName evidence="5">Myb-like domain-containing protein</fullName>
    </recommendedName>
</protein>
<feature type="region of interest" description="Disordered" evidence="4">
    <location>
        <begin position="293"/>
        <end position="371"/>
    </location>
</feature>
<gene>
    <name evidence="6" type="ORF">DOTSEDRAFT_76495</name>
</gene>
<dbReference type="GO" id="GO:0000978">
    <property type="term" value="F:RNA polymerase II cis-regulatory region sequence-specific DNA binding"/>
    <property type="evidence" value="ECO:0007669"/>
    <property type="project" value="TreeGrafter"/>
</dbReference>
<comment type="subcellular location">
    <subcellularLocation>
        <location evidence="1">Nucleus</location>
    </subcellularLocation>
</comment>
<dbReference type="eggNOG" id="ENOG502QT5Q">
    <property type="taxonomic scope" value="Eukaryota"/>
</dbReference>
<dbReference type="STRING" id="675120.N1Q1C9"/>
<organism evidence="6 7">
    <name type="scientific">Dothistroma septosporum (strain NZE10 / CBS 128990)</name>
    <name type="common">Red band needle blight fungus</name>
    <name type="synonym">Mycosphaerella pini</name>
    <dbReference type="NCBI Taxonomy" id="675120"/>
    <lineage>
        <taxon>Eukaryota</taxon>
        <taxon>Fungi</taxon>
        <taxon>Dikarya</taxon>
        <taxon>Ascomycota</taxon>
        <taxon>Pezizomycotina</taxon>
        <taxon>Dothideomycetes</taxon>
        <taxon>Dothideomycetidae</taxon>
        <taxon>Mycosphaerellales</taxon>
        <taxon>Mycosphaerellaceae</taxon>
        <taxon>Dothistroma</taxon>
    </lineage>
</organism>
<dbReference type="PANTHER" id="PTHR46380:SF2">
    <property type="entry name" value="CYCLIN-D-BINDING MYB-LIKE TRANSCRIPTION FACTOR 1"/>
    <property type="match status" value="1"/>
</dbReference>
<feature type="region of interest" description="Disordered" evidence="4">
    <location>
        <begin position="81"/>
        <end position="123"/>
    </location>
</feature>
<feature type="domain" description="Myb-like" evidence="5">
    <location>
        <begin position="253"/>
        <end position="300"/>
    </location>
</feature>
<feature type="compositionally biased region" description="Basic and acidic residues" evidence="4">
    <location>
        <begin position="324"/>
        <end position="357"/>
    </location>
</feature>
<proteinExistence type="predicted"/>
<dbReference type="OrthoDB" id="5427780at2759"/>
<feature type="domain" description="Myb-like" evidence="5">
    <location>
        <begin position="384"/>
        <end position="438"/>
    </location>
</feature>
<evidence type="ECO:0000256" key="4">
    <source>
        <dbReference type="SAM" id="MobiDB-lite"/>
    </source>
</evidence>
<dbReference type="GO" id="GO:0005634">
    <property type="term" value="C:nucleus"/>
    <property type="evidence" value="ECO:0007669"/>
    <property type="project" value="UniProtKB-SubCell"/>
</dbReference>
<dbReference type="EMBL" id="KB446535">
    <property type="protein sequence ID" value="EME49068.1"/>
    <property type="molecule type" value="Genomic_DNA"/>
</dbReference>
<dbReference type="AlphaFoldDB" id="N1Q1C9"/>
<evidence type="ECO:0000256" key="1">
    <source>
        <dbReference type="ARBA" id="ARBA00004123"/>
    </source>
</evidence>
<evidence type="ECO:0000313" key="6">
    <source>
        <dbReference type="EMBL" id="EME49068.1"/>
    </source>
</evidence>
<dbReference type="GO" id="GO:0000981">
    <property type="term" value="F:DNA-binding transcription factor activity, RNA polymerase II-specific"/>
    <property type="evidence" value="ECO:0007669"/>
    <property type="project" value="TreeGrafter"/>
</dbReference>
<feature type="domain" description="Myb-like" evidence="5">
    <location>
        <begin position="120"/>
        <end position="166"/>
    </location>
</feature>